<evidence type="ECO:0000256" key="14">
    <source>
        <dbReference type="ARBA" id="ARBA00023128"/>
    </source>
</evidence>
<keyword evidence="12 20" id="KW-0460">Magnesium</keyword>
<evidence type="ECO:0000256" key="1">
    <source>
        <dbReference type="ARBA" id="ARBA00001946"/>
    </source>
</evidence>
<comment type="pathway">
    <text evidence="4">Lipid metabolism.</text>
</comment>
<comment type="pathway">
    <text evidence="3 20">Phospholipid metabolism; CDP-diacylglycerol biosynthesis; CDP-diacylglycerol from sn-glycerol 3-phosphate: step 3/3.</text>
</comment>
<evidence type="ECO:0000256" key="15">
    <source>
        <dbReference type="ARBA" id="ARBA00023136"/>
    </source>
</evidence>
<comment type="catalytic activity">
    <reaction evidence="20">
        <text>a 1,2-diacyl-sn-glycero-3-phosphate + CTP + H(+) = a CDP-1,2-diacyl-sn-glycerol + diphosphate</text>
        <dbReference type="Rhea" id="RHEA:16229"/>
        <dbReference type="ChEBI" id="CHEBI:15378"/>
        <dbReference type="ChEBI" id="CHEBI:33019"/>
        <dbReference type="ChEBI" id="CHEBI:37563"/>
        <dbReference type="ChEBI" id="CHEBI:58332"/>
        <dbReference type="ChEBI" id="CHEBI:58608"/>
        <dbReference type="EC" id="2.7.7.41"/>
    </reaction>
</comment>
<comment type="function">
    <text evidence="19">Component of the SWI5-SFR1 complex, a complex required for double-strand break repair via homologous recombination.</text>
</comment>
<keyword evidence="15 20" id="KW-0472">Membrane</keyword>
<keyword evidence="14 20" id="KW-0496">Mitochondrion</keyword>
<name>A0A8J2S215_9CRUS</name>
<dbReference type="GO" id="GO:0032798">
    <property type="term" value="C:Swi5-Sfr1 complex"/>
    <property type="evidence" value="ECO:0007669"/>
    <property type="project" value="UniProtKB-ARBA"/>
</dbReference>
<comment type="caution">
    <text evidence="22">The sequence shown here is derived from an EMBL/GenBank/DDBJ whole genome shotgun (WGS) entry which is preliminary data.</text>
</comment>
<dbReference type="GO" id="GO:0016024">
    <property type="term" value="P:CDP-diacylglycerol biosynthetic process"/>
    <property type="evidence" value="ECO:0007669"/>
    <property type="project" value="UniProtKB-UniRule"/>
</dbReference>
<evidence type="ECO:0000256" key="3">
    <source>
        <dbReference type="ARBA" id="ARBA00005119"/>
    </source>
</evidence>
<dbReference type="EC" id="2.7.7.41" evidence="20"/>
<keyword evidence="10" id="KW-0227">DNA damage</keyword>
<evidence type="ECO:0000256" key="4">
    <source>
        <dbReference type="ARBA" id="ARBA00005189"/>
    </source>
</evidence>
<evidence type="ECO:0000256" key="10">
    <source>
        <dbReference type="ARBA" id="ARBA00022763"/>
    </source>
</evidence>
<comment type="subcellular location">
    <subcellularLocation>
        <location evidence="2 20">Mitochondrion inner membrane</location>
        <topology evidence="2 20">Peripheral membrane protein</topology>
        <orientation evidence="2 20">Matrix side</orientation>
    </subcellularLocation>
</comment>
<protein>
    <recommendedName>
        <fullName evidence="20">Phosphatidate cytidylyltransferase, mitochondrial</fullName>
        <ecNumber evidence="20">2.7.7.41</ecNumber>
    </recommendedName>
    <alternativeName>
        <fullName evidence="20">CDP-diacylglycerol synthase</fullName>
    </alternativeName>
    <alternativeName>
        <fullName evidence="20">Mitochondrial translocator assembly and maintenance protein 41 homolog</fullName>
    </alternativeName>
</protein>
<evidence type="ECO:0000256" key="13">
    <source>
        <dbReference type="ARBA" id="ARBA00023098"/>
    </source>
</evidence>
<comment type="function">
    <text evidence="20">Catalyzes the conversion of phosphatidic acid (PA) to CDP-diacylglycerol (CDP-DAG), an essential intermediate in the synthesis of phosphatidylglycerol, cardiolipin and phosphatidylinositol.</text>
</comment>
<dbReference type="GO" id="GO:0000724">
    <property type="term" value="P:double-strand break repair via homologous recombination"/>
    <property type="evidence" value="ECO:0007669"/>
    <property type="project" value="UniProtKB-ARBA"/>
</dbReference>
<dbReference type="Gene3D" id="1.20.5.170">
    <property type="match status" value="1"/>
</dbReference>
<evidence type="ECO:0000256" key="7">
    <source>
        <dbReference type="ARBA" id="ARBA00022516"/>
    </source>
</evidence>
<dbReference type="Proteomes" id="UP000789390">
    <property type="component" value="Unassembled WGS sequence"/>
</dbReference>
<dbReference type="EMBL" id="CAKKLH010000281">
    <property type="protein sequence ID" value="CAH0107961.1"/>
    <property type="molecule type" value="Genomic_DNA"/>
</dbReference>
<dbReference type="InterPro" id="IPR015222">
    <property type="entry name" value="Tam41"/>
</dbReference>
<reference evidence="22" key="1">
    <citation type="submission" date="2021-11" db="EMBL/GenBank/DDBJ databases">
        <authorList>
            <person name="Schell T."/>
        </authorList>
    </citation>
    <scope>NUCLEOTIDE SEQUENCE</scope>
    <source>
        <strain evidence="22">M5</strain>
    </source>
</reference>
<evidence type="ECO:0000256" key="8">
    <source>
        <dbReference type="ARBA" id="ARBA00022679"/>
    </source>
</evidence>
<comment type="similarity">
    <text evidence="5 20">Belongs to the TAM41 family.</text>
</comment>
<keyword evidence="17 20" id="KW-0594">Phospholipid biosynthesis</keyword>
<dbReference type="OrthoDB" id="341477at2759"/>
<feature type="region of interest" description="Disordered" evidence="21">
    <location>
        <begin position="81"/>
        <end position="145"/>
    </location>
</feature>
<evidence type="ECO:0000256" key="16">
    <source>
        <dbReference type="ARBA" id="ARBA00023204"/>
    </source>
</evidence>
<dbReference type="PIRSF" id="PIRSF028840">
    <property type="entry name" value="Mmp37"/>
    <property type="match status" value="1"/>
</dbReference>
<organism evidence="22 23">
    <name type="scientific">Daphnia galeata</name>
    <dbReference type="NCBI Taxonomy" id="27404"/>
    <lineage>
        <taxon>Eukaryota</taxon>
        <taxon>Metazoa</taxon>
        <taxon>Ecdysozoa</taxon>
        <taxon>Arthropoda</taxon>
        <taxon>Crustacea</taxon>
        <taxon>Branchiopoda</taxon>
        <taxon>Diplostraca</taxon>
        <taxon>Cladocera</taxon>
        <taxon>Anomopoda</taxon>
        <taxon>Daphniidae</taxon>
        <taxon>Daphnia</taxon>
    </lineage>
</organism>
<evidence type="ECO:0000256" key="11">
    <source>
        <dbReference type="ARBA" id="ARBA00022792"/>
    </source>
</evidence>
<dbReference type="PANTHER" id="PTHR13619:SF0">
    <property type="entry name" value="PHOSPHATIDATE CYTIDYLYLTRANSFERASE, MITOCHONDRIAL"/>
    <property type="match status" value="1"/>
</dbReference>
<evidence type="ECO:0000256" key="5">
    <source>
        <dbReference type="ARBA" id="ARBA00005458"/>
    </source>
</evidence>
<evidence type="ECO:0000256" key="21">
    <source>
        <dbReference type="SAM" id="MobiDB-lite"/>
    </source>
</evidence>
<dbReference type="PANTHER" id="PTHR13619">
    <property type="entry name" value="PHOSPHATIDATE CYTIDYLYLTRANSFERASE, MITOCHONDRIAL"/>
    <property type="match status" value="1"/>
</dbReference>
<dbReference type="GO" id="GO:0004605">
    <property type="term" value="F:phosphatidate cytidylyltransferase activity"/>
    <property type="evidence" value="ECO:0007669"/>
    <property type="project" value="UniProtKB-UniRule"/>
</dbReference>
<keyword evidence="9 20" id="KW-0548">Nucleotidyltransferase</keyword>
<keyword evidence="18 20" id="KW-1208">Phospholipid metabolism</keyword>
<evidence type="ECO:0000256" key="2">
    <source>
        <dbReference type="ARBA" id="ARBA00004443"/>
    </source>
</evidence>
<gene>
    <name evidence="22" type="ORF">DGAL_LOCUS11307</name>
</gene>
<evidence type="ECO:0000256" key="19">
    <source>
        <dbReference type="ARBA" id="ARBA00059338"/>
    </source>
</evidence>
<accession>A0A8J2S215</accession>
<evidence type="ECO:0000256" key="9">
    <source>
        <dbReference type="ARBA" id="ARBA00022695"/>
    </source>
</evidence>
<dbReference type="GO" id="GO:0005743">
    <property type="term" value="C:mitochondrial inner membrane"/>
    <property type="evidence" value="ECO:0007669"/>
    <property type="project" value="UniProtKB-SubCell"/>
</dbReference>
<sequence length="516" mass="58724">MATSRLAFKTVRLFCDTPVALTDKFRHILSLFPEDLVFAFAYGSGAFQQHGQKSTEVRKNSKNQILWFIWDLRVVYLTNKSNESPRPNGKLLTNSESRINRPFKSPFAGGKGPTSSKAESSPCTPKPLCLRDDEQNKRIRSPIQSPLSSRIVKNGTVTSLQPNRLKRARLSTPSLDDLLQKETQLDHEIAQLVSENLSVEELDHQIDLLHRYNDIKDVAQIVMGRLAELENGNVVDLILVVEDAEIFHRLNLERNAKHYSSMKYLGPHLLASFQEKWGARLLKYGVISSSALVADLLDWEWMYISGRLHKPVMPLVLPHSSHPLRSALKHNLQNAMHTALLLLPGTFQEETLYQTLAGLSYSGDFRMSFGEDRNKVKNIVRPQMEKFRELYSSFWPGLSAYAEFNTSSGRCEQDTSPSARMFHLNLLPKQIQQTIVHEWNRDGRWQDVEDVFRAAAHDTECPELVKEAVQKTVNTSSWSQSLKGIPTAGFVKAVRYGFAKISKFWKSLKKSQQDSE</sequence>
<evidence type="ECO:0000256" key="20">
    <source>
        <dbReference type="PIRNR" id="PIRNR028840"/>
    </source>
</evidence>
<evidence type="ECO:0000256" key="12">
    <source>
        <dbReference type="ARBA" id="ARBA00022842"/>
    </source>
</evidence>
<evidence type="ECO:0000256" key="18">
    <source>
        <dbReference type="ARBA" id="ARBA00023264"/>
    </source>
</evidence>
<keyword evidence="7 20" id="KW-0444">Lipid biosynthesis</keyword>
<evidence type="ECO:0000313" key="23">
    <source>
        <dbReference type="Proteomes" id="UP000789390"/>
    </source>
</evidence>
<feature type="compositionally biased region" description="Polar residues" evidence="21">
    <location>
        <begin position="81"/>
        <end position="97"/>
    </location>
</feature>
<feature type="compositionally biased region" description="Polar residues" evidence="21">
    <location>
        <begin position="113"/>
        <end position="123"/>
    </location>
</feature>
<keyword evidence="23" id="KW-1185">Reference proteome</keyword>
<comment type="similarity">
    <text evidence="6">Belongs to the SWI5/SAE3 family.</text>
</comment>
<dbReference type="GO" id="GO:0032049">
    <property type="term" value="P:cardiolipin biosynthetic process"/>
    <property type="evidence" value="ECO:0007669"/>
    <property type="project" value="UniProtKB-UniRule"/>
</dbReference>
<evidence type="ECO:0000256" key="17">
    <source>
        <dbReference type="ARBA" id="ARBA00023209"/>
    </source>
</evidence>
<dbReference type="UniPathway" id="UPA00557">
    <property type="reaction ID" value="UER00614"/>
</dbReference>
<evidence type="ECO:0000256" key="6">
    <source>
        <dbReference type="ARBA" id="ARBA00008060"/>
    </source>
</evidence>
<proteinExistence type="inferred from homology"/>
<comment type="cofactor">
    <cofactor evidence="1 20">
        <name>Mg(2+)</name>
        <dbReference type="ChEBI" id="CHEBI:18420"/>
    </cofactor>
</comment>
<keyword evidence="16" id="KW-0234">DNA repair</keyword>
<dbReference type="AlphaFoldDB" id="A0A8J2S215"/>
<dbReference type="Pfam" id="PF09139">
    <property type="entry name" value="Tam41_Mmp37"/>
    <property type="match status" value="1"/>
</dbReference>
<evidence type="ECO:0000313" key="22">
    <source>
        <dbReference type="EMBL" id="CAH0107961.1"/>
    </source>
</evidence>
<dbReference type="FunFam" id="1.20.5.170:FF:000056">
    <property type="entry name" value="DNA repair protein SWI5 homolog"/>
    <property type="match status" value="1"/>
</dbReference>
<keyword evidence="8 20" id="KW-0808">Transferase</keyword>
<keyword evidence="13 20" id="KW-0443">Lipid metabolism</keyword>
<keyword evidence="11 20" id="KW-0999">Mitochondrion inner membrane</keyword>